<keyword evidence="2" id="KW-1185">Reference proteome</keyword>
<protein>
    <submittedName>
        <fullName evidence="1">AlpA family phage regulatory protein</fullName>
    </submittedName>
</protein>
<evidence type="ECO:0000313" key="1">
    <source>
        <dbReference type="EMBL" id="MCP3729727.1"/>
    </source>
</evidence>
<proteinExistence type="predicted"/>
<dbReference type="InterPro" id="IPR010260">
    <property type="entry name" value="AlpA"/>
</dbReference>
<dbReference type="EMBL" id="JAMLDX010000003">
    <property type="protein sequence ID" value="MCP3729727.1"/>
    <property type="molecule type" value="Genomic_DNA"/>
</dbReference>
<comment type="caution">
    <text evidence="1">The sequence shown here is derived from an EMBL/GenBank/DDBJ whole genome shotgun (WGS) entry which is preliminary data.</text>
</comment>
<organism evidence="1 2">
    <name type="scientific">Sphingomonas tagetis</name>
    <dbReference type="NCBI Taxonomy" id="2949092"/>
    <lineage>
        <taxon>Bacteria</taxon>
        <taxon>Pseudomonadati</taxon>
        <taxon>Pseudomonadota</taxon>
        <taxon>Alphaproteobacteria</taxon>
        <taxon>Sphingomonadales</taxon>
        <taxon>Sphingomonadaceae</taxon>
        <taxon>Sphingomonas</taxon>
    </lineage>
</organism>
<reference evidence="1" key="1">
    <citation type="submission" date="2022-05" db="EMBL/GenBank/DDBJ databases">
        <title>Sphingomonas sp. strain MG17 Genome sequencing and assembly.</title>
        <authorList>
            <person name="Kim I."/>
        </authorList>
    </citation>
    <scope>NUCLEOTIDE SEQUENCE</scope>
    <source>
        <strain evidence="1">MG17</strain>
    </source>
</reference>
<dbReference type="Proteomes" id="UP001139451">
    <property type="component" value="Unassembled WGS sequence"/>
</dbReference>
<sequence length="76" mass="8321">MAIHNPPQPGTDAVIDLKEVQALTSISKASIYRLMKSGRFPAAKTLMPGGRRVGWLKSDVLEWVAEPLGWGDEIAF</sequence>
<name>A0A9X2HHJ5_9SPHN</name>
<accession>A0A9X2HHJ5</accession>
<dbReference type="RefSeq" id="WP_254291823.1">
    <property type="nucleotide sequence ID" value="NZ_JAMLDX010000003.1"/>
</dbReference>
<dbReference type="Pfam" id="PF05930">
    <property type="entry name" value="Phage_AlpA"/>
    <property type="match status" value="1"/>
</dbReference>
<evidence type="ECO:0000313" key="2">
    <source>
        <dbReference type="Proteomes" id="UP001139451"/>
    </source>
</evidence>
<dbReference type="AlphaFoldDB" id="A0A9X2HHJ5"/>
<gene>
    <name evidence="1" type="ORF">M9978_04725</name>
</gene>
<dbReference type="Gene3D" id="1.10.238.160">
    <property type="match status" value="1"/>
</dbReference>